<protein>
    <submittedName>
        <fullName evidence="1">Uncharacterized protein</fullName>
    </submittedName>
</protein>
<name>C4J1J6_MAIZE</name>
<dbReference type="AlphaFoldDB" id="C4J1J6"/>
<accession>C4J1J6</accession>
<reference evidence="1" key="2">
    <citation type="submission" date="2012-06" db="EMBL/GenBank/DDBJ databases">
        <authorList>
            <person name="Yu Y."/>
            <person name="Currie J."/>
            <person name="Lomeli R."/>
            <person name="Angelova A."/>
            <person name="Collura K."/>
            <person name="Wissotski M."/>
            <person name="Campos D."/>
            <person name="Kudrna D."/>
            <person name="Golser W."/>
            <person name="Ashely E."/>
            <person name="Descour A."/>
            <person name="Fernandes J."/>
            <person name="Soderlund C."/>
            <person name="Walbot V."/>
        </authorList>
    </citation>
    <scope>NUCLEOTIDE SEQUENCE</scope>
    <source>
        <strain evidence="1">B73</strain>
    </source>
</reference>
<organism evidence="1">
    <name type="scientific">Zea mays</name>
    <name type="common">Maize</name>
    <dbReference type="NCBI Taxonomy" id="4577"/>
    <lineage>
        <taxon>Eukaryota</taxon>
        <taxon>Viridiplantae</taxon>
        <taxon>Streptophyta</taxon>
        <taxon>Embryophyta</taxon>
        <taxon>Tracheophyta</taxon>
        <taxon>Spermatophyta</taxon>
        <taxon>Magnoliopsida</taxon>
        <taxon>Liliopsida</taxon>
        <taxon>Poales</taxon>
        <taxon>Poaceae</taxon>
        <taxon>PACMAD clade</taxon>
        <taxon>Panicoideae</taxon>
        <taxon>Andropogonodae</taxon>
        <taxon>Andropogoneae</taxon>
        <taxon>Tripsacinae</taxon>
        <taxon>Zea</taxon>
    </lineage>
</organism>
<sequence>MEGAISPALLPHHRTPHCIKNCNSVTVLHLVSNELRRRIRLSARETKFVPNLPIPSLTGHRSASYTAPEFPQKSIPLICGIRLAILDLVAGSSETAASVVAISRETLAAS</sequence>
<evidence type="ECO:0000313" key="1">
    <source>
        <dbReference type="EMBL" id="ACR35046.1"/>
    </source>
</evidence>
<proteinExistence type="evidence at transcript level"/>
<dbReference type="EMBL" id="BT084693">
    <property type="protein sequence ID" value="ACR35046.1"/>
    <property type="molecule type" value="mRNA"/>
</dbReference>
<reference evidence="1" key="1">
    <citation type="journal article" date="2009" name="PLoS Genet.">
        <title>Sequencing, mapping, and analysis of 27,455 maize full-length cDNAs.</title>
        <authorList>
            <person name="Soderlund C."/>
            <person name="Descour A."/>
            <person name="Kudrna D."/>
            <person name="Bomhoff M."/>
            <person name="Boyd L."/>
            <person name="Currie J."/>
            <person name="Angelova A."/>
            <person name="Collura K."/>
            <person name="Wissotski M."/>
            <person name="Ashley E."/>
            <person name="Morrow D."/>
            <person name="Fernandes J."/>
            <person name="Walbot V."/>
            <person name="Yu Y."/>
        </authorList>
    </citation>
    <scope>NUCLEOTIDE SEQUENCE</scope>
    <source>
        <strain evidence="1">B73</strain>
    </source>
</reference>